<protein>
    <submittedName>
        <fullName evidence="2">OTU domain-containing protein</fullName>
    </submittedName>
</protein>
<feature type="region of interest" description="Disordered" evidence="1">
    <location>
        <begin position="314"/>
        <end position="349"/>
    </location>
</feature>
<feature type="compositionally biased region" description="Polar residues" evidence="1">
    <location>
        <begin position="408"/>
        <end position="419"/>
    </location>
</feature>
<sequence length="835" mass="92104">MASSPLFTGIPLKRDATQAGLDNAASSHKKRRVAKSPFIMDDDEELDPPAVGTAVNTLSLDLPPQPAIVAAGESSSSPPPPSLPSSNSTKEKSASQVFQPETSPLSELRSSQVLSQDQFTEYEKRRNIDQHNLQVAEECVYNALAKYKDLNNGKLSLAIYNLLRDEVMESVYSNIPCTFQTEETAIENIAPATYTSADALTQTEQLAAPTLAESQILVAAVVEPAAPALAESQIFIATAIEPDDTTTVTIIKPTSSDASTQTKPLASPVPVQPDWATIYNKDLETIRMKQPFVTGKDVVTVKTALRRVPRPTKLASAVERHRRSRYGSASVLSSRRPSSNAYLTPARKASAPVPASTDVICVLSDDDDDDKPAKGWSSRAVGGSPSQEKESAVRPTATIPKAPGFLTQYPTPVSRNSSPAADPISIPDTEDEIASPLSKKSSYRVGGGSVSSSVGGGSFFADSDDHHGYSYGNRFHVRNGREDGFNDNNYDHDHDGGSSIVPRATEDTPQFYGLSGREGTAMTETTLRFQDRKLNIGCTPDVNTGHRLKFQEFLAAIGADHMRDPAQEIDKYLKRTWGTRLTLDEDTAIAQNWCSHESPYSMMKGFPLVEDVEFIVPENRGKPDGDCYWRSISFSLYGTDEHWDIVKAEHLSYVYHALKNPSHARHELYSEKLNKKFFLTAAATRNSEAVAKFYANMWQVLYMAHAWTPALMQQVTADLYNICLITFTREGQPHDSTITETAVRGSFNSRHIFLQFIDGNHFQPMCPNQYRPSEFRYPRVTVDKTAKYNNAPKATSNKSSLQHPWRNDFTKEVPAPVPHLNGCDVEGLRRWLGTR</sequence>
<feature type="region of interest" description="Disordered" evidence="1">
    <location>
        <begin position="1"/>
        <end position="114"/>
    </location>
</feature>
<keyword evidence="3" id="KW-1185">Reference proteome</keyword>
<feature type="region of interest" description="Disordered" evidence="1">
    <location>
        <begin position="363"/>
        <end position="446"/>
    </location>
</feature>
<name>A0ABR2UHV6_9PEZI</name>
<evidence type="ECO:0000313" key="2">
    <source>
        <dbReference type="EMBL" id="KAK9414030.1"/>
    </source>
</evidence>
<organism evidence="2 3">
    <name type="scientific">Seiridium unicorne</name>
    <dbReference type="NCBI Taxonomy" id="138068"/>
    <lineage>
        <taxon>Eukaryota</taxon>
        <taxon>Fungi</taxon>
        <taxon>Dikarya</taxon>
        <taxon>Ascomycota</taxon>
        <taxon>Pezizomycotina</taxon>
        <taxon>Sordariomycetes</taxon>
        <taxon>Xylariomycetidae</taxon>
        <taxon>Amphisphaeriales</taxon>
        <taxon>Sporocadaceae</taxon>
        <taxon>Seiridium</taxon>
    </lineage>
</organism>
<comment type="caution">
    <text evidence="2">The sequence shown here is derived from an EMBL/GenBank/DDBJ whole genome shotgun (WGS) entry which is preliminary data.</text>
</comment>
<dbReference type="Gene3D" id="3.90.70.80">
    <property type="match status" value="1"/>
</dbReference>
<reference evidence="2 3" key="1">
    <citation type="journal article" date="2024" name="J. Plant Pathol.">
        <title>Sequence and assembly of the genome of Seiridium unicorne, isolate CBS 538.82, causal agent of cypress canker disease.</title>
        <authorList>
            <person name="Scali E."/>
            <person name="Rocca G.D."/>
            <person name="Danti R."/>
            <person name="Garbelotto M."/>
            <person name="Barberini S."/>
            <person name="Baroncelli R."/>
            <person name="Emiliani G."/>
        </authorList>
    </citation>
    <scope>NUCLEOTIDE SEQUENCE [LARGE SCALE GENOMIC DNA]</scope>
    <source>
        <strain evidence="2 3">BM-138-508</strain>
    </source>
</reference>
<dbReference type="EMBL" id="JARVKF010000430">
    <property type="protein sequence ID" value="KAK9414030.1"/>
    <property type="molecule type" value="Genomic_DNA"/>
</dbReference>
<feature type="compositionally biased region" description="Low complexity" evidence="1">
    <location>
        <begin position="328"/>
        <end position="339"/>
    </location>
</feature>
<dbReference type="Proteomes" id="UP001408356">
    <property type="component" value="Unassembled WGS sequence"/>
</dbReference>
<proteinExistence type="predicted"/>
<dbReference type="CDD" id="cd22744">
    <property type="entry name" value="OTU"/>
    <property type="match status" value="1"/>
</dbReference>
<evidence type="ECO:0000313" key="3">
    <source>
        <dbReference type="Proteomes" id="UP001408356"/>
    </source>
</evidence>
<accession>A0ABR2UHV6</accession>
<evidence type="ECO:0000256" key="1">
    <source>
        <dbReference type="SAM" id="MobiDB-lite"/>
    </source>
</evidence>
<feature type="compositionally biased region" description="Polar residues" evidence="1">
    <location>
        <begin position="94"/>
        <end position="114"/>
    </location>
</feature>
<gene>
    <name evidence="2" type="ORF">SUNI508_11356</name>
</gene>